<comment type="caution">
    <text evidence="2">The sequence shown here is derived from an EMBL/GenBank/DDBJ whole genome shotgun (WGS) entry which is preliminary data.</text>
</comment>
<feature type="domain" description="HNH nuclease" evidence="1">
    <location>
        <begin position="37"/>
        <end position="82"/>
    </location>
</feature>
<reference evidence="2 3" key="1">
    <citation type="submission" date="2016-09" db="EMBL/GenBank/DDBJ databases">
        <title>Bacillus aquimaris SAMM genome sequence reveals colonization and biosurfactant production capacities.</title>
        <authorList>
            <person name="Waghmode S.R."/>
            <person name="Suryavanshi M.V."/>
        </authorList>
    </citation>
    <scope>NUCLEOTIDE SEQUENCE [LARGE SCALE GENOMIC DNA]</scope>
    <source>
        <strain evidence="2 3">SAMM</strain>
    </source>
</reference>
<dbReference type="Proteomes" id="UP000182062">
    <property type="component" value="Unassembled WGS sequence"/>
</dbReference>
<dbReference type="RefSeq" id="WP_071618421.1">
    <property type="nucleotide sequence ID" value="NZ_MINN01000085.1"/>
</dbReference>
<protein>
    <recommendedName>
        <fullName evidence="1">HNH nuclease domain-containing protein</fullName>
    </recommendedName>
</protein>
<dbReference type="EMBL" id="MINN01000085">
    <property type="protein sequence ID" value="OIU71020.1"/>
    <property type="molecule type" value="Genomic_DNA"/>
</dbReference>
<dbReference type="Gene3D" id="1.10.30.50">
    <property type="match status" value="1"/>
</dbReference>
<organism evidence="2 3">
    <name type="scientific">Rossellomorea aquimaris</name>
    <dbReference type="NCBI Taxonomy" id="189382"/>
    <lineage>
        <taxon>Bacteria</taxon>
        <taxon>Bacillati</taxon>
        <taxon>Bacillota</taxon>
        <taxon>Bacilli</taxon>
        <taxon>Bacillales</taxon>
        <taxon>Bacillaceae</taxon>
        <taxon>Rossellomorea</taxon>
    </lineage>
</organism>
<evidence type="ECO:0000313" key="2">
    <source>
        <dbReference type="EMBL" id="OIU71020.1"/>
    </source>
</evidence>
<proteinExistence type="predicted"/>
<dbReference type="OrthoDB" id="5379188at2"/>
<evidence type="ECO:0000313" key="3">
    <source>
        <dbReference type="Proteomes" id="UP000182062"/>
    </source>
</evidence>
<sequence>MTILEKDLKILWGRAAGRCSYCNEDLTRTFEQGSITLGEMAHVIARSQNGPRGSAEFLAENERDKYENLILLCPTHHRLIDKAPRNFAVEDILEWKRRHEEKVNFSLSNIEVQTFYELCERVAIILLENSQIHKQYGPESLVANSNPFSDVSDIWSLKKLTKIIPNNRKIINIIEKNIGLLKYTQKKTFYLFKEHAEAFELNTQSRLDREAVPRFPIEFKNMIEECMDE</sequence>
<name>A0A1J6W343_9BACI</name>
<dbReference type="Pfam" id="PF13391">
    <property type="entry name" value="HNH_2"/>
    <property type="match status" value="1"/>
</dbReference>
<dbReference type="InterPro" id="IPR003615">
    <property type="entry name" value="HNH_nuc"/>
</dbReference>
<keyword evidence="3" id="KW-1185">Reference proteome</keyword>
<evidence type="ECO:0000259" key="1">
    <source>
        <dbReference type="Pfam" id="PF13391"/>
    </source>
</evidence>
<dbReference type="CDD" id="cd00085">
    <property type="entry name" value="HNHc"/>
    <property type="match status" value="1"/>
</dbReference>
<accession>A0A1J6W343</accession>
<gene>
    <name evidence="2" type="ORF">BHE18_08200</name>
</gene>
<dbReference type="AlphaFoldDB" id="A0A1J6W343"/>